<keyword evidence="2" id="KW-0812">Transmembrane</keyword>
<comment type="caution">
    <text evidence="3">The sequence shown here is derived from an EMBL/GenBank/DDBJ whole genome shotgun (WGS) entry which is preliminary data.</text>
</comment>
<proteinExistence type="predicted"/>
<accession>A0A199W824</accession>
<organism evidence="3 4">
    <name type="scientific">Ananas comosus</name>
    <name type="common">Pineapple</name>
    <name type="synonym">Ananas ananas</name>
    <dbReference type="NCBI Taxonomy" id="4615"/>
    <lineage>
        <taxon>Eukaryota</taxon>
        <taxon>Viridiplantae</taxon>
        <taxon>Streptophyta</taxon>
        <taxon>Embryophyta</taxon>
        <taxon>Tracheophyta</taxon>
        <taxon>Spermatophyta</taxon>
        <taxon>Magnoliopsida</taxon>
        <taxon>Liliopsida</taxon>
        <taxon>Poales</taxon>
        <taxon>Bromeliaceae</taxon>
        <taxon>Bromelioideae</taxon>
        <taxon>Ananas</taxon>
    </lineage>
</organism>
<evidence type="ECO:0000313" key="3">
    <source>
        <dbReference type="EMBL" id="OAY85391.1"/>
    </source>
</evidence>
<feature type="transmembrane region" description="Helical" evidence="2">
    <location>
        <begin position="131"/>
        <end position="157"/>
    </location>
</feature>
<evidence type="ECO:0008006" key="5">
    <source>
        <dbReference type="Google" id="ProtNLM"/>
    </source>
</evidence>
<name>A0A199W824_ANACO</name>
<dbReference type="PANTHER" id="PTHR33430">
    <property type="entry name" value="MATERNAL EFFECT EMBRYO ARREST PROTEIN"/>
    <property type="match status" value="1"/>
</dbReference>
<dbReference type="PANTHER" id="PTHR33430:SF7">
    <property type="entry name" value="OS07G0240400 PROTEIN"/>
    <property type="match status" value="1"/>
</dbReference>
<protein>
    <recommendedName>
        <fullName evidence="5">Maternal effect embryo arrest 60</fullName>
    </recommendedName>
</protein>
<keyword evidence="2" id="KW-1133">Transmembrane helix</keyword>
<evidence type="ECO:0000256" key="1">
    <source>
        <dbReference type="SAM" id="MobiDB-lite"/>
    </source>
</evidence>
<reference evidence="3 4" key="1">
    <citation type="journal article" date="2016" name="DNA Res.">
        <title>The draft genome of MD-2 pineapple using hybrid error correction of long reads.</title>
        <authorList>
            <person name="Redwan R.M."/>
            <person name="Saidin A."/>
            <person name="Kumar S.V."/>
        </authorList>
    </citation>
    <scope>NUCLEOTIDE SEQUENCE [LARGE SCALE GENOMIC DNA]</scope>
    <source>
        <strain evidence="4">cv. MD2</strain>
        <tissue evidence="3">Leaf</tissue>
    </source>
</reference>
<feature type="transmembrane region" description="Helical" evidence="2">
    <location>
        <begin position="90"/>
        <end position="110"/>
    </location>
</feature>
<dbReference type="STRING" id="4615.A0A199W824"/>
<dbReference type="EMBL" id="LSRQ01000100">
    <property type="protein sequence ID" value="OAY85391.1"/>
    <property type="molecule type" value="Genomic_DNA"/>
</dbReference>
<feature type="compositionally biased region" description="Polar residues" evidence="1">
    <location>
        <begin position="21"/>
        <end position="31"/>
    </location>
</feature>
<keyword evidence="2" id="KW-0472">Membrane</keyword>
<sequence>MAEGDIREHTRRPRHAHDTDNSNSGSVLSPGETQIDNTALDGIISHNSLFTGAVFAGLSVGLSNGTGSSSGGGLVSSGCTVGAQVANNLVSYHVFAFALFLFSSLVALALKQGMRQVHRHGARTARIDKTMLRAGMVASALGSMIGCGFLMLGLVNVVQSKLGRIGCGLSAAASSGAVVSLVTLIPTGMVIYTIIVFHAFTHSM</sequence>
<dbReference type="Proteomes" id="UP000092600">
    <property type="component" value="Unassembled WGS sequence"/>
</dbReference>
<feature type="region of interest" description="Disordered" evidence="1">
    <location>
        <begin position="1"/>
        <end position="31"/>
    </location>
</feature>
<feature type="transmembrane region" description="Helical" evidence="2">
    <location>
        <begin position="177"/>
        <end position="200"/>
    </location>
</feature>
<dbReference type="AlphaFoldDB" id="A0A199W824"/>
<evidence type="ECO:0000256" key="2">
    <source>
        <dbReference type="SAM" id="Phobius"/>
    </source>
</evidence>
<evidence type="ECO:0000313" key="4">
    <source>
        <dbReference type="Proteomes" id="UP000092600"/>
    </source>
</evidence>
<gene>
    <name evidence="3" type="ORF">ACMD2_12679</name>
</gene>